<name>A0A1G9JLL5_9ACTN</name>
<dbReference type="STRING" id="633440.SAMN05421869_12573"/>
<keyword evidence="2" id="KW-1185">Reference proteome</keyword>
<dbReference type="RefSeq" id="WP_281250092.1">
    <property type="nucleotide sequence ID" value="NZ_FNDJ01000025.1"/>
</dbReference>
<evidence type="ECO:0000313" key="1">
    <source>
        <dbReference type="EMBL" id="SDL37964.1"/>
    </source>
</evidence>
<sequence length="42" mass="4622">MRDSDTVGFGMPGLPWEPKAAFHALAAYGRARRADTETRTIT</sequence>
<evidence type="ECO:0000313" key="2">
    <source>
        <dbReference type="Proteomes" id="UP000199202"/>
    </source>
</evidence>
<accession>A0A1G9JLL5</accession>
<proteinExistence type="predicted"/>
<dbReference type="Proteomes" id="UP000199202">
    <property type="component" value="Unassembled WGS sequence"/>
</dbReference>
<reference evidence="1 2" key="1">
    <citation type="submission" date="2016-10" db="EMBL/GenBank/DDBJ databases">
        <authorList>
            <person name="de Groot N.N."/>
        </authorList>
    </citation>
    <scope>NUCLEOTIDE SEQUENCE [LARGE SCALE GENOMIC DNA]</scope>
    <source>
        <strain evidence="1 2">CGMCC 4.6533</strain>
    </source>
</reference>
<protein>
    <submittedName>
        <fullName evidence="1">Uncharacterized protein</fullName>
    </submittedName>
</protein>
<organism evidence="1 2">
    <name type="scientific">Nonomuraea jiangxiensis</name>
    <dbReference type="NCBI Taxonomy" id="633440"/>
    <lineage>
        <taxon>Bacteria</taxon>
        <taxon>Bacillati</taxon>
        <taxon>Actinomycetota</taxon>
        <taxon>Actinomycetes</taxon>
        <taxon>Streptosporangiales</taxon>
        <taxon>Streptosporangiaceae</taxon>
        <taxon>Nonomuraea</taxon>
    </lineage>
</organism>
<gene>
    <name evidence="1" type="ORF">SAMN05421869_12573</name>
</gene>
<dbReference type="AlphaFoldDB" id="A0A1G9JLL5"/>
<dbReference type="EMBL" id="FNDJ01000025">
    <property type="protein sequence ID" value="SDL37964.1"/>
    <property type="molecule type" value="Genomic_DNA"/>
</dbReference>